<keyword evidence="1 2" id="KW-0238">DNA-binding</keyword>
<protein>
    <submittedName>
        <fullName evidence="4">Transcriptional regulator, TetR family</fullName>
    </submittedName>
</protein>
<dbReference type="InterPro" id="IPR050109">
    <property type="entry name" value="HTH-type_TetR-like_transc_reg"/>
</dbReference>
<dbReference type="SUPFAM" id="SSF46689">
    <property type="entry name" value="Homeodomain-like"/>
    <property type="match status" value="1"/>
</dbReference>
<evidence type="ECO:0000313" key="5">
    <source>
        <dbReference type="Proteomes" id="UP000184310"/>
    </source>
</evidence>
<gene>
    <name evidence="4" type="ORF">SAMN02745163_02350</name>
</gene>
<sequence>MKEKILQALANQIDIHGIRKFTLDSIAKDIKISKKTIYKYYNSKEELIEEYFHEIIESDKESVEKIINSNFSLEKKLYNVIHSYHKYKLPSSVLNDVKIFYPNEWKKILEFKNFKVEVIKQLLLVSKEKGEIKKDINLEILCLIIEKVSEEILDNEIIDKAISVNCKMEEMLKIIMNGILDRQ</sequence>
<dbReference type="Gene3D" id="1.10.10.60">
    <property type="entry name" value="Homeodomain-like"/>
    <property type="match status" value="1"/>
</dbReference>
<dbReference type="OrthoDB" id="9812134at2"/>
<dbReference type="GO" id="GO:0003677">
    <property type="term" value="F:DNA binding"/>
    <property type="evidence" value="ECO:0007669"/>
    <property type="project" value="UniProtKB-UniRule"/>
</dbReference>
<evidence type="ECO:0000259" key="3">
    <source>
        <dbReference type="PROSITE" id="PS50977"/>
    </source>
</evidence>
<dbReference type="PANTHER" id="PTHR30328">
    <property type="entry name" value="TRANSCRIPTIONAL REPRESSOR"/>
    <property type="match status" value="1"/>
</dbReference>
<reference evidence="4 5" key="1">
    <citation type="submission" date="2016-11" db="EMBL/GenBank/DDBJ databases">
        <authorList>
            <person name="Jaros S."/>
            <person name="Januszkiewicz K."/>
            <person name="Wedrychowicz H."/>
        </authorList>
    </citation>
    <scope>NUCLEOTIDE SEQUENCE [LARGE SCALE GENOMIC DNA]</scope>
    <source>
        <strain evidence="4 5">DSM 21758</strain>
    </source>
</reference>
<feature type="domain" description="HTH tetR-type" evidence="3">
    <location>
        <begin position="1"/>
        <end position="59"/>
    </location>
</feature>
<dbReference type="Proteomes" id="UP000184310">
    <property type="component" value="Unassembled WGS sequence"/>
</dbReference>
<dbReference type="PROSITE" id="PS50977">
    <property type="entry name" value="HTH_TETR_2"/>
    <property type="match status" value="1"/>
</dbReference>
<accession>A0A1M6L0B3</accession>
<dbReference type="PANTHER" id="PTHR30328:SF54">
    <property type="entry name" value="HTH-TYPE TRANSCRIPTIONAL REPRESSOR SCO4008"/>
    <property type="match status" value="1"/>
</dbReference>
<dbReference type="Gene3D" id="1.10.357.10">
    <property type="entry name" value="Tetracycline Repressor, domain 2"/>
    <property type="match status" value="1"/>
</dbReference>
<dbReference type="STRING" id="1121302.SAMN02745163_02350"/>
<evidence type="ECO:0000256" key="2">
    <source>
        <dbReference type="PROSITE-ProRule" id="PRU00335"/>
    </source>
</evidence>
<feature type="DNA-binding region" description="H-T-H motif" evidence="2">
    <location>
        <begin position="22"/>
        <end position="41"/>
    </location>
</feature>
<dbReference type="Pfam" id="PF00440">
    <property type="entry name" value="TetR_N"/>
    <property type="match status" value="1"/>
</dbReference>
<dbReference type="AlphaFoldDB" id="A0A1M6L0B3"/>
<dbReference type="GO" id="GO:0006355">
    <property type="term" value="P:regulation of DNA-templated transcription"/>
    <property type="evidence" value="ECO:0007669"/>
    <property type="project" value="UniProtKB-ARBA"/>
</dbReference>
<dbReference type="EMBL" id="FQZB01000009">
    <property type="protein sequence ID" value="SHJ64627.1"/>
    <property type="molecule type" value="Genomic_DNA"/>
</dbReference>
<evidence type="ECO:0000256" key="1">
    <source>
        <dbReference type="ARBA" id="ARBA00023125"/>
    </source>
</evidence>
<dbReference type="InterPro" id="IPR001647">
    <property type="entry name" value="HTH_TetR"/>
</dbReference>
<keyword evidence="5" id="KW-1185">Reference proteome</keyword>
<evidence type="ECO:0000313" key="4">
    <source>
        <dbReference type="EMBL" id="SHJ64627.1"/>
    </source>
</evidence>
<dbReference type="InterPro" id="IPR009057">
    <property type="entry name" value="Homeodomain-like_sf"/>
</dbReference>
<organism evidence="4 5">
    <name type="scientific">Clostridium cavendishii DSM 21758</name>
    <dbReference type="NCBI Taxonomy" id="1121302"/>
    <lineage>
        <taxon>Bacteria</taxon>
        <taxon>Bacillati</taxon>
        <taxon>Bacillota</taxon>
        <taxon>Clostridia</taxon>
        <taxon>Eubacteriales</taxon>
        <taxon>Clostridiaceae</taxon>
        <taxon>Clostridium</taxon>
    </lineage>
</organism>
<dbReference type="RefSeq" id="WP_072987560.1">
    <property type="nucleotide sequence ID" value="NZ_FQZB01000009.1"/>
</dbReference>
<proteinExistence type="predicted"/>
<name>A0A1M6L0B3_9CLOT</name>